<dbReference type="InterPro" id="IPR001680">
    <property type="entry name" value="WD40_rpt"/>
</dbReference>
<keyword evidence="3" id="KW-1185">Reference proteome</keyword>
<gene>
    <name evidence="2" type="ORF">KIH39_08450</name>
</gene>
<organism evidence="2 3">
    <name type="scientific">Telmatocola sphagniphila</name>
    <dbReference type="NCBI Taxonomy" id="1123043"/>
    <lineage>
        <taxon>Bacteria</taxon>
        <taxon>Pseudomonadati</taxon>
        <taxon>Planctomycetota</taxon>
        <taxon>Planctomycetia</taxon>
        <taxon>Gemmatales</taxon>
        <taxon>Gemmataceae</taxon>
    </lineage>
</organism>
<proteinExistence type="predicted"/>
<protein>
    <recommendedName>
        <fullName evidence="4">WD40 repeat domain-containing protein</fullName>
    </recommendedName>
</protein>
<keyword evidence="1" id="KW-0853">WD repeat</keyword>
<dbReference type="KEGG" id="tsph:KIH39_08450"/>
<dbReference type="Pfam" id="PF00400">
    <property type="entry name" value="WD40"/>
    <property type="match status" value="3"/>
</dbReference>
<evidence type="ECO:0000313" key="2">
    <source>
        <dbReference type="EMBL" id="QVL33922.1"/>
    </source>
</evidence>
<dbReference type="SMART" id="SM00320">
    <property type="entry name" value="WD40"/>
    <property type="match status" value="4"/>
</dbReference>
<dbReference type="InterPro" id="IPR036322">
    <property type="entry name" value="WD40_repeat_dom_sf"/>
</dbReference>
<dbReference type="PANTHER" id="PTHR19879:SF9">
    <property type="entry name" value="TRANSCRIPTION INITIATION FACTOR TFIID SUBUNIT 5"/>
    <property type="match status" value="1"/>
</dbReference>
<reference evidence="2" key="1">
    <citation type="submission" date="2021-05" db="EMBL/GenBank/DDBJ databases">
        <title>Complete genome sequence of the cellulolytic planctomycete Telmatocola sphagniphila SP2T and characterization of the first cellulase from planctomycetes.</title>
        <authorList>
            <person name="Rakitin A.L."/>
            <person name="Beletsky A.V."/>
            <person name="Naumoff D.G."/>
            <person name="Kulichevskaya I.S."/>
            <person name="Mardanov A.V."/>
            <person name="Ravin N.V."/>
            <person name="Dedysh S.N."/>
        </authorList>
    </citation>
    <scope>NUCLEOTIDE SEQUENCE</scope>
    <source>
        <strain evidence="2">SP2T</strain>
    </source>
</reference>
<evidence type="ECO:0000256" key="1">
    <source>
        <dbReference type="PROSITE-ProRule" id="PRU00221"/>
    </source>
</evidence>
<evidence type="ECO:0000313" key="3">
    <source>
        <dbReference type="Proteomes" id="UP000676194"/>
    </source>
</evidence>
<evidence type="ECO:0008006" key="4">
    <source>
        <dbReference type="Google" id="ProtNLM"/>
    </source>
</evidence>
<dbReference type="Proteomes" id="UP000676194">
    <property type="component" value="Chromosome"/>
</dbReference>
<dbReference type="PROSITE" id="PS50082">
    <property type="entry name" value="WD_REPEATS_2"/>
    <property type="match status" value="2"/>
</dbReference>
<dbReference type="InterPro" id="IPR015943">
    <property type="entry name" value="WD40/YVTN_repeat-like_dom_sf"/>
</dbReference>
<dbReference type="PANTHER" id="PTHR19879">
    <property type="entry name" value="TRANSCRIPTION INITIATION FACTOR TFIID"/>
    <property type="match status" value="1"/>
</dbReference>
<name>A0A8E6EWL8_9BACT</name>
<dbReference type="EMBL" id="CP074694">
    <property type="protein sequence ID" value="QVL33922.1"/>
    <property type="molecule type" value="Genomic_DNA"/>
</dbReference>
<dbReference type="AlphaFoldDB" id="A0A8E6EWL8"/>
<dbReference type="Gene3D" id="2.130.10.10">
    <property type="entry name" value="YVTN repeat-like/Quinoprotein amine dehydrogenase"/>
    <property type="match status" value="2"/>
</dbReference>
<feature type="repeat" description="WD" evidence="1">
    <location>
        <begin position="153"/>
        <end position="189"/>
    </location>
</feature>
<accession>A0A8E6EWL8</accession>
<dbReference type="SUPFAM" id="SSF50978">
    <property type="entry name" value="WD40 repeat-like"/>
    <property type="match status" value="1"/>
</dbReference>
<feature type="repeat" description="WD" evidence="1">
    <location>
        <begin position="78"/>
        <end position="110"/>
    </location>
</feature>
<sequence>MDDRSALLWDLPGRTERVILKNHDGDVQSVAFSADGKTLATIGNYRLPLDRPCRIHFWDVASGKELPSLGDPKILPQSVVFGPDDTTVTSVNNDGSITIWDRSKGSAKQIWKAPNGGFRHIVASPDRKILAVGASDPIVWLIDAASGAEKVIFRTEKGLITNFAFSPDSRTLASVVGSSTIRLWEVETGFSWGVSPNGNAAFTGVEPPSINSIAFSQD</sequence>
<dbReference type="PROSITE" id="PS50294">
    <property type="entry name" value="WD_REPEATS_REGION"/>
    <property type="match status" value="1"/>
</dbReference>